<protein>
    <recommendedName>
        <fullName evidence="3">F-box domain-containing protein</fullName>
    </recommendedName>
</protein>
<sequence>MAILLADLACEIQLLVFQHLYTIDDTHHLERTCKKSNAVFEANRYIIFQSIILQSPVYISDIKLCHFIDAIQDFVAKHPDPLQVIANPDSHVKCRPKMDKLADLLSVRQTRRFVSVCMVDDILARWSGLRLLVDICFEFDGKWPTNPFERNPVKKMVTAARSSASGGLSVCSPSAEWVARLYKAIVGVWLRQAILNFGNIMHWESAIALNVFRETDVLPLPGCSIRDMADLVKAWNILFVRLRKPPFQLGHPSVIRSVTQDDIPGIITILRPPDIANLLILSMDVSVPFPPDDTVFLANCGVSEFSSGGIWFSRIHHTEAPEEDGSYLENSLTPICEGLRKALWVMFDLTRLGRSSFGKERQRDPPFSHHALSIQMETWVAKVKSPDDLFARYLTNDQVVEDIIGKVFLRELLRRDLDPQVPFSTRTAIDWYYKFASLFRWVARRDFADADVEEILEILDSLDEVTMDAIDTSDELWSRSAEWYNTYH</sequence>
<reference evidence="2" key="1">
    <citation type="journal article" date="2014" name="BMC Genomics">
        <title>Genome characteristics reveal the impact of lichenization on lichen-forming fungus Endocarpon pusillum Hedwig (Verrucariales, Ascomycota).</title>
        <authorList>
            <person name="Wang Y.-Y."/>
            <person name="Liu B."/>
            <person name="Zhang X.-Y."/>
            <person name="Zhou Q.-M."/>
            <person name="Zhang T."/>
            <person name="Li H."/>
            <person name="Yu Y.-F."/>
            <person name="Zhang X.-L."/>
            <person name="Hao X.-Y."/>
            <person name="Wang M."/>
            <person name="Wang L."/>
            <person name="Wei J.-C."/>
        </authorList>
    </citation>
    <scope>NUCLEOTIDE SEQUENCE [LARGE SCALE GENOMIC DNA]</scope>
    <source>
        <strain evidence="2">Z07020 / HMAS-L-300199</strain>
    </source>
</reference>
<evidence type="ECO:0000313" key="1">
    <source>
        <dbReference type="EMBL" id="ERF68798.1"/>
    </source>
</evidence>
<accession>U1G9W4</accession>
<dbReference type="OrthoDB" id="5384804at2759"/>
<name>U1G9W4_ENDPU</name>
<evidence type="ECO:0008006" key="3">
    <source>
        <dbReference type="Google" id="ProtNLM"/>
    </source>
</evidence>
<dbReference type="GeneID" id="19241186"/>
<gene>
    <name evidence="1" type="ORF">EPUS_06242</name>
</gene>
<dbReference type="Proteomes" id="UP000019373">
    <property type="component" value="Unassembled WGS sequence"/>
</dbReference>
<dbReference type="HOGENOM" id="CLU_559010_0_0_1"/>
<dbReference type="AlphaFoldDB" id="U1G9W4"/>
<keyword evidence="2" id="KW-1185">Reference proteome</keyword>
<evidence type="ECO:0000313" key="2">
    <source>
        <dbReference type="Proteomes" id="UP000019373"/>
    </source>
</evidence>
<organism evidence="1 2">
    <name type="scientific">Endocarpon pusillum (strain Z07020 / HMAS-L-300199)</name>
    <name type="common">Lichen-forming fungus</name>
    <dbReference type="NCBI Taxonomy" id="1263415"/>
    <lineage>
        <taxon>Eukaryota</taxon>
        <taxon>Fungi</taxon>
        <taxon>Dikarya</taxon>
        <taxon>Ascomycota</taxon>
        <taxon>Pezizomycotina</taxon>
        <taxon>Eurotiomycetes</taxon>
        <taxon>Chaetothyriomycetidae</taxon>
        <taxon>Verrucariales</taxon>
        <taxon>Verrucariaceae</taxon>
        <taxon>Endocarpon</taxon>
    </lineage>
</organism>
<dbReference type="EMBL" id="KE721493">
    <property type="protein sequence ID" value="ERF68798.1"/>
    <property type="molecule type" value="Genomic_DNA"/>
</dbReference>
<dbReference type="RefSeq" id="XP_007805535.1">
    <property type="nucleotide sequence ID" value="XM_007807344.1"/>
</dbReference>
<proteinExistence type="predicted"/>